<evidence type="ECO:0000256" key="1">
    <source>
        <dbReference type="SAM" id="MobiDB-lite"/>
    </source>
</evidence>
<sequence length="228" mass="25238">MGKTCVFKRSDSFDDRARSQDGKYVGVQEALEPEAERRRVLQRRHAAILAIQLFEPIRGLSDPEASTQAGLTRVKVFPPATWRELGAVPALQVLWRLEQATPDQSNERQFESRRFHSKIALAGPFPPRSPTQVDRVRPRSPPVRVRNGFASYVPGSTGLRGLYLDEALATSLHFGKRQVETDVKLPPGDHTLTDGKSVVVFDVGGQFRGGRDITVAVDAAIAKERIDG</sequence>
<gene>
    <name evidence="2" type="ORF">AWB77_04820</name>
</gene>
<reference evidence="2" key="1">
    <citation type="submission" date="2016-01" db="EMBL/GenBank/DDBJ databases">
        <authorList>
            <person name="Peeters C."/>
        </authorList>
    </citation>
    <scope>NUCLEOTIDE SEQUENCE</scope>
    <source>
        <strain evidence="2">LMG 29320</strain>
    </source>
</reference>
<dbReference type="Proteomes" id="UP000054903">
    <property type="component" value="Unassembled WGS sequence"/>
</dbReference>
<comment type="caution">
    <text evidence="2">The sequence shown here is derived from an EMBL/GenBank/DDBJ whole genome shotgun (WGS) entry which is preliminary data.</text>
</comment>
<dbReference type="RefSeq" id="WP_167354172.1">
    <property type="nucleotide sequence ID" value="NZ_FCNX02000013.1"/>
</dbReference>
<dbReference type="AlphaFoldDB" id="A0A158D4P0"/>
<proteinExistence type="predicted"/>
<evidence type="ECO:0000313" key="3">
    <source>
        <dbReference type="Proteomes" id="UP000054903"/>
    </source>
</evidence>
<dbReference type="EMBL" id="FCNX02000013">
    <property type="protein sequence ID" value="SAK88787.1"/>
    <property type="molecule type" value="Genomic_DNA"/>
</dbReference>
<protein>
    <submittedName>
        <fullName evidence="2">Uncharacterized protein</fullName>
    </submittedName>
</protein>
<organism evidence="2 3">
    <name type="scientific">Caballeronia fortuita</name>
    <dbReference type="NCBI Taxonomy" id="1777138"/>
    <lineage>
        <taxon>Bacteria</taxon>
        <taxon>Pseudomonadati</taxon>
        <taxon>Pseudomonadota</taxon>
        <taxon>Betaproteobacteria</taxon>
        <taxon>Burkholderiales</taxon>
        <taxon>Burkholderiaceae</taxon>
        <taxon>Caballeronia</taxon>
    </lineage>
</organism>
<evidence type="ECO:0000313" key="2">
    <source>
        <dbReference type="EMBL" id="SAK88787.1"/>
    </source>
</evidence>
<name>A0A158D4P0_9BURK</name>
<accession>A0A158D4P0</accession>
<feature type="region of interest" description="Disordered" evidence="1">
    <location>
        <begin position="121"/>
        <end position="140"/>
    </location>
</feature>
<keyword evidence="3" id="KW-1185">Reference proteome</keyword>